<name>A0A485AY80_RAOTE</name>
<keyword evidence="1 3" id="KW-0413">Isomerase</keyword>
<dbReference type="Gene3D" id="3.20.20.150">
    <property type="entry name" value="Divalent-metal-dependent TIM barrel enzymes"/>
    <property type="match status" value="1"/>
</dbReference>
<dbReference type="RefSeq" id="WP_134525164.1">
    <property type="nucleotide sequence ID" value="NZ_BJNO01000009.1"/>
</dbReference>
<feature type="domain" description="Xylose isomerase-like TIM barrel" evidence="2">
    <location>
        <begin position="24"/>
        <end position="260"/>
    </location>
</feature>
<evidence type="ECO:0000259" key="2">
    <source>
        <dbReference type="Pfam" id="PF01261"/>
    </source>
</evidence>
<dbReference type="PIRSF" id="PIRSF036778">
    <property type="entry name" value="UCP036778"/>
    <property type="match status" value="1"/>
</dbReference>
<dbReference type="GO" id="GO:0016853">
    <property type="term" value="F:isomerase activity"/>
    <property type="evidence" value="ECO:0007669"/>
    <property type="project" value="UniProtKB-KW"/>
</dbReference>
<dbReference type="PANTHER" id="PTHR43489:SF7">
    <property type="entry name" value="3-DEHYDRO-D-GULOSIDE 4-EPIMERASE-RELATED"/>
    <property type="match status" value="1"/>
</dbReference>
<dbReference type="EC" id="5.3.99.-" evidence="3"/>
<evidence type="ECO:0000313" key="4">
    <source>
        <dbReference type="Proteomes" id="UP000332594"/>
    </source>
</evidence>
<dbReference type="EMBL" id="CAADJG010000002">
    <property type="protein sequence ID" value="VFS65256.1"/>
    <property type="molecule type" value="Genomic_DNA"/>
</dbReference>
<dbReference type="InterPro" id="IPR036237">
    <property type="entry name" value="Xyl_isomerase-like_sf"/>
</dbReference>
<evidence type="ECO:0000313" key="3">
    <source>
        <dbReference type="EMBL" id="VFS65256.1"/>
    </source>
</evidence>
<sequence>MTIALHRFCINRKIAPSLNIESFFRLVNSLGLNKVELRNDLPGGKVTDDLSARQVRELAERYHIEILTINAVYPFNCRTPEVRSLTESLLKEAQAVGAKSLVLCPLNDGSAVSTDETLSALRELAPLFSFYGIHGLVEPLGFPQSSLRSAAQAQTLIHDARVPFKLLIDTFHHHLYPQADEAFSQLEIDAIGLVHLSGVEDTRPREELTDDERIMLTPRDRLQTCEQVKNLEARGYQGVYAFEPFAPELANWREDDIRREVEQSIALIQQHCA</sequence>
<dbReference type="PANTHER" id="PTHR43489">
    <property type="entry name" value="ISOMERASE"/>
    <property type="match status" value="1"/>
</dbReference>
<dbReference type="AlphaFoldDB" id="A0A485AY80"/>
<gene>
    <name evidence="3" type="primary">iolI_1</name>
    <name evidence="3" type="ORF">NCTC13038_00360</name>
</gene>
<evidence type="ECO:0000256" key="1">
    <source>
        <dbReference type="ARBA" id="ARBA00023235"/>
    </source>
</evidence>
<protein>
    <submittedName>
        <fullName evidence="3">Inosose isomerase</fullName>
        <ecNumber evidence="3">5.3.99.-</ecNumber>
    </submittedName>
</protein>
<dbReference type="Proteomes" id="UP000332594">
    <property type="component" value="Unassembled WGS sequence"/>
</dbReference>
<dbReference type="InterPro" id="IPR013022">
    <property type="entry name" value="Xyl_isomerase-like_TIM-brl"/>
</dbReference>
<dbReference type="Pfam" id="PF01261">
    <property type="entry name" value="AP_endonuc_2"/>
    <property type="match status" value="1"/>
</dbReference>
<reference evidence="3 4" key="1">
    <citation type="submission" date="2019-03" db="EMBL/GenBank/DDBJ databases">
        <authorList>
            <consortium name="Pathogen Informatics"/>
        </authorList>
    </citation>
    <scope>NUCLEOTIDE SEQUENCE [LARGE SCALE GENOMIC DNA]</scope>
    <source>
        <strain evidence="3 4">NCTC13038</strain>
    </source>
</reference>
<accession>A0A485AY80</accession>
<dbReference type="InterPro" id="IPR014621">
    <property type="entry name" value="UCP036778_sugar_epimerase"/>
</dbReference>
<dbReference type="InterPro" id="IPR050417">
    <property type="entry name" value="Sugar_Epim/Isomerase"/>
</dbReference>
<proteinExistence type="predicted"/>
<organism evidence="3 4">
    <name type="scientific">Raoultella terrigena</name>
    <name type="common">Klebsiella terrigena</name>
    <dbReference type="NCBI Taxonomy" id="577"/>
    <lineage>
        <taxon>Bacteria</taxon>
        <taxon>Pseudomonadati</taxon>
        <taxon>Pseudomonadota</taxon>
        <taxon>Gammaproteobacteria</taxon>
        <taxon>Enterobacterales</taxon>
        <taxon>Enterobacteriaceae</taxon>
        <taxon>Klebsiella/Raoultella group</taxon>
        <taxon>Raoultella</taxon>
    </lineage>
</organism>
<dbReference type="SUPFAM" id="SSF51658">
    <property type="entry name" value="Xylose isomerase-like"/>
    <property type="match status" value="1"/>
</dbReference>